<dbReference type="AlphaFoldDB" id="A0AAV4VZR2"/>
<name>A0AAV4VZR2_CAEEX</name>
<sequence length="100" mass="11424">MECDSVRFIGGCERKVDFVEREKLVLPQMCSAACSKGRTIDGYHKRSIHLNRIVLRASMLAELSFSREVLFEDACRKCLVLWEAEKCAADVQAARRSRDN</sequence>
<evidence type="ECO:0000313" key="2">
    <source>
        <dbReference type="Proteomes" id="UP001054945"/>
    </source>
</evidence>
<reference evidence="1 2" key="1">
    <citation type="submission" date="2021-06" db="EMBL/GenBank/DDBJ databases">
        <title>Caerostris extrusa draft genome.</title>
        <authorList>
            <person name="Kono N."/>
            <person name="Arakawa K."/>
        </authorList>
    </citation>
    <scope>NUCLEOTIDE SEQUENCE [LARGE SCALE GENOMIC DNA]</scope>
</reference>
<evidence type="ECO:0000313" key="1">
    <source>
        <dbReference type="EMBL" id="GIY75822.1"/>
    </source>
</evidence>
<accession>A0AAV4VZR2</accession>
<organism evidence="1 2">
    <name type="scientific">Caerostris extrusa</name>
    <name type="common">Bark spider</name>
    <name type="synonym">Caerostris bankana</name>
    <dbReference type="NCBI Taxonomy" id="172846"/>
    <lineage>
        <taxon>Eukaryota</taxon>
        <taxon>Metazoa</taxon>
        <taxon>Ecdysozoa</taxon>
        <taxon>Arthropoda</taxon>
        <taxon>Chelicerata</taxon>
        <taxon>Arachnida</taxon>
        <taxon>Araneae</taxon>
        <taxon>Araneomorphae</taxon>
        <taxon>Entelegynae</taxon>
        <taxon>Araneoidea</taxon>
        <taxon>Araneidae</taxon>
        <taxon>Caerostris</taxon>
    </lineage>
</organism>
<dbReference type="Proteomes" id="UP001054945">
    <property type="component" value="Unassembled WGS sequence"/>
</dbReference>
<gene>
    <name evidence="1" type="ORF">CEXT_194831</name>
</gene>
<keyword evidence="2" id="KW-1185">Reference proteome</keyword>
<dbReference type="EMBL" id="BPLR01015394">
    <property type="protein sequence ID" value="GIY75822.1"/>
    <property type="molecule type" value="Genomic_DNA"/>
</dbReference>
<protein>
    <submittedName>
        <fullName evidence="1">Uncharacterized protein</fullName>
    </submittedName>
</protein>
<comment type="caution">
    <text evidence="1">The sequence shown here is derived from an EMBL/GenBank/DDBJ whole genome shotgun (WGS) entry which is preliminary data.</text>
</comment>
<proteinExistence type="predicted"/>